<accession>A0A8J5LZJ4</accession>
<proteinExistence type="predicted"/>
<dbReference type="EMBL" id="JAENGY010001023">
    <property type="protein sequence ID" value="KAG6953478.1"/>
    <property type="molecule type" value="Genomic_DNA"/>
</dbReference>
<dbReference type="PANTHER" id="PTHR40866:SF1">
    <property type="entry name" value="BED-TYPE DOMAIN-CONTAINING PROTEIN"/>
    <property type="match status" value="1"/>
</dbReference>
<dbReference type="PANTHER" id="PTHR40866">
    <property type="entry name" value="BED-TYPE DOMAIN-CONTAINING PROTEIN"/>
    <property type="match status" value="1"/>
</dbReference>
<reference evidence="1" key="1">
    <citation type="submission" date="2021-01" db="EMBL/GenBank/DDBJ databases">
        <title>Phytophthora aleatoria, a newly-described species from Pinus radiata is distinct from Phytophthora cactorum isolates based on comparative genomics.</title>
        <authorList>
            <person name="Mcdougal R."/>
            <person name="Panda P."/>
            <person name="Williams N."/>
            <person name="Studholme D.J."/>
        </authorList>
    </citation>
    <scope>NUCLEOTIDE SEQUENCE</scope>
    <source>
        <strain evidence="1">NZFS 4037</strain>
    </source>
</reference>
<organism evidence="1 2">
    <name type="scientific">Phytophthora aleatoria</name>
    <dbReference type="NCBI Taxonomy" id="2496075"/>
    <lineage>
        <taxon>Eukaryota</taxon>
        <taxon>Sar</taxon>
        <taxon>Stramenopiles</taxon>
        <taxon>Oomycota</taxon>
        <taxon>Peronosporomycetes</taxon>
        <taxon>Peronosporales</taxon>
        <taxon>Peronosporaceae</taxon>
        <taxon>Phytophthora</taxon>
    </lineage>
</organism>
<dbReference type="Proteomes" id="UP000709295">
    <property type="component" value="Unassembled WGS sequence"/>
</dbReference>
<evidence type="ECO:0000313" key="2">
    <source>
        <dbReference type="Proteomes" id="UP000709295"/>
    </source>
</evidence>
<protein>
    <submittedName>
        <fullName evidence="1">Uncharacterized protein</fullName>
    </submittedName>
</protein>
<keyword evidence="2" id="KW-1185">Reference proteome</keyword>
<name>A0A8J5LZJ4_9STRA</name>
<dbReference type="AlphaFoldDB" id="A0A8J5LZJ4"/>
<evidence type="ECO:0000313" key="1">
    <source>
        <dbReference type="EMBL" id="KAG6953478.1"/>
    </source>
</evidence>
<sequence>MMERFLKTQGTAKQLDGVDTFRRADSERIKKLLPTLGNFRSVMTELQTKGQHIGAVHETVQLMIADYLELVDYLAADASISDSPVFKSACAKIINGQQESLKNEEKRKCNTS</sequence>
<comment type="caution">
    <text evidence="1">The sequence shown here is derived from an EMBL/GenBank/DDBJ whole genome shotgun (WGS) entry which is preliminary data.</text>
</comment>
<gene>
    <name evidence="1" type="ORF">JG688_00012812</name>
</gene>